<evidence type="ECO:0000259" key="5">
    <source>
        <dbReference type="PROSITE" id="PS50887"/>
    </source>
</evidence>
<evidence type="ECO:0000313" key="6">
    <source>
        <dbReference type="EMBL" id="TDK26227.1"/>
    </source>
</evidence>
<name>A0A4R5TYC5_9GAMM</name>
<dbReference type="Gene3D" id="3.30.70.270">
    <property type="match status" value="1"/>
</dbReference>
<dbReference type="GO" id="GO:0052621">
    <property type="term" value="F:diguanylate cyclase activity"/>
    <property type="evidence" value="ECO:0007669"/>
    <property type="project" value="UniProtKB-EC"/>
</dbReference>
<dbReference type="FunFam" id="3.30.70.270:FF:000001">
    <property type="entry name" value="Diguanylate cyclase domain protein"/>
    <property type="match status" value="1"/>
</dbReference>
<dbReference type="Pfam" id="PF05230">
    <property type="entry name" value="MASE2"/>
    <property type="match status" value="1"/>
</dbReference>
<evidence type="ECO:0000256" key="3">
    <source>
        <dbReference type="SAM" id="MobiDB-lite"/>
    </source>
</evidence>
<comment type="cofactor">
    <cofactor evidence="1">
        <name>Mg(2+)</name>
        <dbReference type="ChEBI" id="CHEBI:18420"/>
    </cofactor>
</comment>
<reference evidence="6 7" key="1">
    <citation type="submission" date="2019-03" db="EMBL/GenBank/DDBJ databases">
        <title>Luteimonas zhaokaii sp.nov., isolated from the rectal contents of Plateau pika in Yushu, Qinghai Province, China.</title>
        <authorList>
            <person name="Zhang G."/>
        </authorList>
    </citation>
    <scope>NUCLEOTIDE SEQUENCE [LARGE SCALE GENOMIC DNA]</scope>
    <source>
        <strain evidence="6 7">B9</strain>
    </source>
</reference>
<dbReference type="InterPro" id="IPR029787">
    <property type="entry name" value="Nucleotide_cyclase"/>
</dbReference>
<dbReference type="EC" id="2.7.7.65" evidence="2"/>
<organism evidence="6 7">
    <name type="scientific">Luteimonas aestuarii</name>
    <dbReference type="NCBI Taxonomy" id="453837"/>
    <lineage>
        <taxon>Bacteria</taxon>
        <taxon>Pseudomonadati</taxon>
        <taxon>Pseudomonadota</taxon>
        <taxon>Gammaproteobacteria</taxon>
        <taxon>Lysobacterales</taxon>
        <taxon>Lysobacteraceae</taxon>
        <taxon>Luteimonas</taxon>
    </lineage>
</organism>
<dbReference type="PANTHER" id="PTHR45138">
    <property type="entry name" value="REGULATORY COMPONENTS OF SENSORY TRANSDUCTION SYSTEM"/>
    <property type="match status" value="1"/>
</dbReference>
<feature type="transmembrane region" description="Helical" evidence="4">
    <location>
        <begin position="61"/>
        <end position="78"/>
    </location>
</feature>
<evidence type="ECO:0000256" key="1">
    <source>
        <dbReference type="ARBA" id="ARBA00001946"/>
    </source>
</evidence>
<comment type="caution">
    <text evidence="6">The sequence shown here is derived from an EMBL/GenBank/DDBJ whole genome shotgun (WGS) entry which is preliminary data.</text>
</comment>
<proteinExistence type="predicted"/>
<dbReference type="AlphaFoldDB" id="A0A4R5TYC5"/>
<dbReference type="EMBL" id="SMTF01000003">
    <property type="protein sequence ID" value="TDK26227.1"/>
    <property type="molecule type" value="Genomic_DNA"/>
</dbReference>
<feature type="transmembrane region" description="Helical" evidence="4">
    <location>
        <begin position="159"/>
        <end position="182"/>
    </location>
</feature>
<evidence type="ECO:0000256" key="4">
    <source>
        <dbReference type="SAM" id="Phobius"/>
    </source>
</evidence>
<gene>
    <name evidence="6" type="ORF">E2F46_06415</name>
</gene>
<dbReference type="InterPro" id="IPR000160">
    <property type="entry name" value="GGDEF_dom"/>
</dbReference>
<dbReference type="Proteomes" id="UP000294796">
    <property type="component" value="Unassembled WGS sequence"/>
</dbReference>
<sequence>MGVACLGPRLRISSPATVGGGPTPLPHTGGTRVQSTTAATSGRTQDATAGLDRLPGRIFRFRLLGMGLAAICIGGVLLENGASTATWLMWALTCLAWPHLALLRARQSASPYRAEVHNLLLDSAIAGLWVGLMQFNLLPSVLLFTLVTVDKISTAIPRLWLWSLPTFAIGVAIGAVSTGFAFQPHTSTVVLLASLPMLLIHTIAVSIGSNRLVSKVQEKNQLLDRISRIDLLTGMHVRRHWQRLAAQTLQRHHADGEPATLMMLDVDHFKIANDRHGHAVGDEVLRAVAGAIRTHVRDDDNAGRYGGDEFGVVLPATRAGAAKALADDILREVRAIVLSGAPQSQVTISIGIAEADRRHATLEQWIETADAALYRAKRAGRDRIEAIADGRDQDQAQGASTS</sequence>
<dbReference type="Pfam" id="PF00990">
    <property type="entry name" value="GGDEF"/>
    <property type="match status" value="1"/>
</dbReference>
<dbReference type="GO" id="GO:0005886">
    <property type="term" value="C:plasma membrane"/>
    <property type="evidence" value="ECO:0007669"/>
    <property type="project" value="TreeGrafter"/>
</dbReference>
<keyword evidence="4" id="KW-0812">Transmembrane</keyword>
<dbReference type="InterPro" id="IPR043128">
    <property type="entry name" value="Rev_trsase/Diguanyl_cyclase"/>
</dbReference>
<keyword evidence="4" id="KW-0472">Membrane</keyword>
<evidence type="ECO:0000256" key="2">
    <source>
        <dbReference type="ARBA" id="ARBA00012528"/>
    </source>
</evidence>
<feature type="transmembrane region" description="Helical" evidence="4">
    <location>
        <begin position="124"/>
        <end position="147"/>
    </location>
</feature>
<dbReference type="InterPro" id="IPR050469">
    <property type="entry name" value="Diguanylate_Cyclase"/>
</dbReference>
<dbReference type="GO" id="GO:1902201">
    <property type="term" value="P:negative regulation of bacterial-type flagellum-dependent cell motility"/>
    <property type="evidence" value="ECO:0007669"/>
    <property type="project" value="TreeGrafter"/>
</dbReference>
<feature type="domain" description="GGDEF" evidence="5">
    <location>
        <begin position="257"/>
        <end position="389"/>
    </location>
</feature>
<dbReference type="SUPFAM" id="SSF55073">
    <property type="entry name" value="Nucleotide cyclase"/>
    <property type="match status" value="1"/>
</dbReference>
<accession>A0A4R5TYC5</accession>
<dbReference type="InterPro" id="IPR007894">
    <property type="entry name" value="MASE2"/>
</dbReference>
<feature type="region of interest" description="Disordered" evidence="3">
    <location>
        <begin position="15"/>
        <end position="45"/>
    </location>
</feature>
<feature type="transmembrane region" description="Helical" evidence="4">
    <location>
        <begin position="189"/>
        <end position="209"/>
    </location>
</feature>
<dbReference type="SMART" id="SM00267">
    <property type="entry name" value="GGDEF"/>
    <property type="match status" value="1"/>
</dbReference>
<keyword evidence="4" id="KW-1133">Transmembrane helix</keyword>
<protein>
    <recommendedName>
        <fullName evidence="2">diguanylate cyclase</fullName>
        <ecNumber evidence="2">2.7.7.65</ecNumber>
    </recommendedName>
</protein>
<dbReference type="PANTHER" id="PTHR45138:SF24">
    <property type="entry name" value="DIGUANYLATE CYCLASE DGCC-RELATED"/>
    <property type="match status" value="1"/>
</dbReference>
<keyword evidence="7" id="KW-1185">Reference proteome</keyword>
<dbReference type="OrthoDB" id="9803824at2"/>
<dbReference type="CDD" id="cd01949">
    <property type="entry name" value="GGDEF"/>
    <property type="match status" value="1"/>
</dbReference>
<dbReference type="NCBIfam" id="TIGR00254">
    <property type="entry name" value="GGDEF"/>
    <property type="match status" value="1"/>
</dbReference>
<evidence type="ECO:0000313" key="7">
    <source>
        <dbReference type="Proteomes" id="UP000294796"/>
    </source>
</evidence>
<dbReference type="PROSITE" id="PS50887">
    <property type="entry name" value="GGDEF"/>
    <property type="match status" value="1"/>
</dbReference>
<dbReference type="GO" id="GO:0043709">
    <property type="term" value="P:cell adhesion involved in single-species biofilm formation"/>
    <property type="evidence" value="ECO:0007669"/>
    <property type="project" value="TreeGrafter"/>
</dbReference>
<feature type="compositionally biased region" description="Polar residues" evidence="3">
    <location>
        <begin position="32"/>
        <end position="45"/>
    </location>
</feature>